<keyword evidence="3" id="KW-0808">Transferase</keyword>
<proteinExistence type="predicted"/>
<dbReference type="GO" id="GO:0032259">
    <property type="term" value="P:methylation"/>
    <property type="evidence" value="ECO:0007669"/>
    <property type="project" value="UniProtKB-KW"/>
</dbReference>
<protein>
    <recommendedName>
        <fullName evidence="7">Thiol methyltransferase 2</fullName>
    </recommendedName>
</protein>
<organism evidence="5 6">
    <name type="scientific">Cyphellophora europaea (strain CBS 101466)</name>
    <name type="common">Phialophora europaea</name>
    <dbReference type="NCBI Taxonomy" id="1220924"/>
    <lineage>
        <taxon>Eukaryota</taxon>
        <taxon>Fungi</taxon>
        <taxon>Dikarya</taxon>
        <taxon>Ascomycota</taxon>
        <taxon>Pezizomycotina</taxon>
        <taxon>Eurotiomycetes</taxon>
        <taxon>Chaetothyriomycetidae</taxon>
        <taxon>Chaetothyriales</taxon>
        <taxon>Cyphellophoraceae</taxon>
        <taxon>Cyphellophora</taxon>
    </lineage>
</organism>
<evidence type="ECO:0000313" key="6">
    <source>
        <dbReference type="Proteomes" id="UP000030752"/>
    </source>
</evidence>
<keyword evidence="2" id="KW-0489">Methyltransferase</keyword>
<keyword evidence="1" id="KW-0597">Phosphoprotein</keyword>
<dbReference type="SUPFAM" id="SSF53335">
    <property type="entry name" value="S-adenosyl-L-methionine-dependent methyltransferases"/>
    <property type="match status" value="1"/>
</dbReference>
<dbReference type="Pfam" id="PF05724">
    <property type="entry name" value="TPMT"/>
    <property type="match status" value="1"/>
</dbReference>
<evidence type="ECO:0000313" key="5">
    <source>
        <dbReference type="EMBL" id="ETN41320.1"/>
    </source>
</evidence>
<dbReference type="AlphaFoldDB" id="W2RYB1"/>
<dbReference type="STRING" id="1220924.W2RYB1"/>
<keyword evidence="4" id="KW-0949">S-adenosyl-L-methionine</keyword>
<dbReference type="InterPro" id="IPR008854">
    <property type="entry name" value="TPMT"/>
</dbReference>
<accession>W2RYB1</accession>
<dbReference type="InParanoid" id="W2RYB1"/>
<dbReference type="PROSITE" id="PS51585">
    <property type="entry name" value="SAM_MT_TPMT"/>
    <property type="match status" value="1"/>
</dbReference>
<dbReference type="InterPro" id="IPR029063">
    <property type="entry name" value="SAM-dependent_MTases_sf"/>
</dbReference>
<dbReference type="Gene3D" id="3.40.50.150">
    <property type="entry name" value="Vaccinia Virus protein VP39"/>
    <property type="match status" value="1"/>
</dbReference>
<evidence type="ECO:0000256" key="1">
    <source>
        <dbReference type="ARBA" id="ARBA00022553"/>
    </source>
</evidence>
<dbReference type="PANTHER" id="PTHR32183">
    <property type="match status" value="1"/>
</dbReference>
<dbReference type="GeneID" id="19970594"/>
<keyword evidence="6" id="KW-1185">Reference proteome</keyword>
<name>W2RYB1_CYPE1</name>
<dbReference type="VEuPathDB" id="FungiDB:HMPREF1541_03255"/>
<dbReference type="Proteomes" id="UP000030752">
    <property type="component" value="Unassembled WGS sequence"/>
</dbReference>
<evidence type="ECO:0000256" key="3">
    <source>
        <dbReference type="ARBA" id="ARBA00022679"/>
    </source>
</evidence>
<dbReference type="RefSeq" id="XP_008715829.1">
    <property type="nucleotide sequence ID" value="XM_008717607.1"/>
</dbReference>
<evidence type="ECO:0000256" key="2">
    <source>
        <dbReference type="ARBA" id="ARBA00022603"/>
    </source>
</evidence>
<sequence>MVMPASYPPVRDLPQAEVRAELKRHFGDFQGEKYADGWAKLWEAGDFLPWDRGRPSPALIDTLTNYRLLVGSAMFDGRRKKALVPGCGRGVDVLLLQSFGYDAVGLEISQGAVKACHEFAEANENSYPLRDEGAGKGSCKFVLGDFYKNDWKKEAGLAEDEQFDLIYDYTFFCAMQPSMRPAWALRMSELLKDSPLANLICLEFPTDKPANTGGPPFGSPSSAYIEHLAHPGVQVSYDAEGNVKFNAYPEYSPGGLERVAYHHPEDTHEAGKDEAGKVKDYISIWRHR</sequence>
<dbReference type="EMBL" id="KB822719">
    <property type="protein sequence ID" value="ETN41320.1"/>
    <property type="molecule type" value="Genomic_DNA"/>
</dbReference>
<dbReference type="eggNOG" id="ENOG502QS1V">
    <property type="taxonomic scope" value="Eukaryota"/>
</dbReference>
<dbReference type="CDD" id="cd02440">
    <property type="entry name" value="AdoMet_MTases"/>
    <property type="match status" value="1"/>
</dbReference>
<dbReference type="OrthoDB" id="276151at2759"/>
<dbReference type="GO" id="GO:0008757">
    <property type="term" value="F:S-adenosylmethionine-dependent methyltransferase activity"/>
    <property type="evidence" value="ECO:0007669"/>
    <property type="project" value="InterPro"/>
</dbReference>
<dbReference type="HOGENOM" id="CLU_056435_7_0_1"/>
<evidence type="ECO:0008006" key="7">
    <source>
        <dbReference type="Google" id="ProtNLM"/>
    </source>
</evidence>
<reference evidence="5 6" key="1">
    <citation type="submission" date="2013-03" db="EMBL/GenBank/DDBJ databases">
        <title>The Genome Sequence of Phialophora europaea CBS 101466.</title>
        <authorList>
            <consortium name="The Broad Institute Genomics Platform"/>
            <person name="Cuomo C."/>
            <person name="de Hoog S."/>
            <person name="Gorbushina A."/>
            <person name="Walker B."/>
            <person name="Young S.K."/>
            <person name="Zeng Q."/>
            <person name="Gargeya S."/>
            <person name="Fitzgerald M."/>
            <person name="Haas B."/>
            <person name="Abouelleil A."/>
            <person name="Allen A.W."/>
            <person name="Alvarado L."/>
            <person name="Arachchi H.M."/>
            <person name="Berlin A.M."/>
            <person name="Chapman S.B."/>
            <person name="Gainer-Dewar J."/>
            <person name="Goldberg J."/>
            <person name="Griggs A."/>
            <person name="Gujja S."/>
            <person name="Hansen M."/>
            <person name="Howarth C."/>
            <person name="Imamovic A."/>
            <person name="Ireland A."/>
            <person name="Larimer J."/>
            <person name="McCowan C."/>
            <person name="Murphy C."/>
            <person name="Pearson M."/>
            <person name="Poon T.W."/>
            <person name="Priest M."/>
            <person name="Roberts A."/>
            <person name="Saif S."/>
            <person name="Shea T."/>
            <person name="Sisk P."/>
            <person name="Sykes S."/>
            <person name="Wortman J."/>
            <person name="Nusbaum C."/>
            <person name="Birren B."/>
        </authorList>
    </citation>
    <scope>NUCLEOTIDE SEQUENCE [LARGE SCALE GENOMIC DNA]</scope>
    <source>
        <strain evidence="5 6">CBS 101466</strain>
    </source>
</reference>
<dbReference type="PANTHER" id="PTHR32183:SF11">
    <property type="entry name" value="THIOL METHYLTRANSFERASE 2-RELATED"/>
    <property type="match status" value="1"/>
</dbReference>
<evidence type="ECO:0000256" key="4">
    <source>
        <dbReference type="ARBA" id="ARBA00022691"/>
    </source>
</evidence>
<gene>
    <name evidence="5" type="ORF">HMPREF1541_03255</name>
</gene>